<evidence type="ECO:0000313" key="6">
    <source>
        <dbReference type="EMBL" id="MYR31353.1"/>
    </source>
</evidence>
<dbReference type="GO" id="GO:0045892">
    <property type="term" value="P:negative regulation of DNA-templated transcription"/>
    <property type="evidence" value="ECO:0007669"/>
    <property type="project" value="TreeGrafter"/>
</dbReference>
<evidence type="ECO:0000259" key="4">
    <source>
        <dbReference type="PROSITE" id="PS51077"/>
    </source>
</evidence>
<dbReference type="InterPro" id="IPR050707">
    <property type="entry name" value="HTH_MetabolicPath_Reg"/>
</dbReference>
<dbReference type="Proteomes" id="UP000467124">
    <property type="component" value="Unassembled WGS sequence"/>
</dbReference>
<dbReference type="InterPro" id="IPR036388">
    <property type="entry name" value="WH-like_DNA-bd_sf"/>
</dbReference>
<dbReference type="InterPro" id="IPR029016">
    <property type="entry name" value="GAF-like_dom_sf"/>
</dbReference>
<accession>A0A7K2IN14</accession>
<dbReference type="SUPFAM" id="SSF46785">
    <property type="entry name" value="Winged helix' DNA-binding domain"/>
    <property type="match status" value="1"/>
</dbReference>
<evidence type="ECO:0000256" key="1">
    <source>
        <dbReference type="ARBA" id="ARBA00023015"/>
    </source>
</evidence>
<dbReference type="SMART" id="SM00346">
    <property type="entry name" value="HTH_ICLR"/>
    <property type="match status" value="1"/>
</dbReference>
<dbReference type="PANTHER" id="PTHR30136:SF34">
    <property type="entry name" value="TRANSCRIPTIONAL REGULATOR"/>
    <property type="match status" value="1"/>
</dbReference>
<proteinExistence type="predicted"/>
<keyword evidence="3" id="KW-0804">Transcription</keyword>
<sequence>MEVIARGEEILRRERRRGDEASMGAGGGNQGRTLDRALDVLECLERARGPLRLSDIARETDLHLATTQRTVNQLVRRGYVQQGRLGYSLGPVVLGLAHGFVVNDRMSTIATPVLTELSATTRLTSSVFVRSGDERILVARVSGADPLRYQFPIGRRVPLDVGGGKVLLAAWPDEEIEDYVRRFPEVALASGRVQGERALMEDIHRVRENGYHLSESERELGALSLSVPVYDADKELAGALNLVTTTDVTSAEELLTWLPELSRGAGAIGARI</sequence>
<dbReference type="SUPFAM" id="SSF55781">
    <property type="entry name" value="GAF domain-like"/>
    <property type="match status" value="1"/>
</dbReference>
<dbReference type="InterPro" id="IPR005471">
    <property type="entry name" value="Tscrpt_reg_IclR_N"/>
</dbReference>
<name>A0A7K2IN14_9ACTN</name>
<feature type="domain" description="IclR-ED" evidence="5">
    <location>
        <begin position="92"/>
        <end position="272"/>
    </location>
</feature>
<evidence type="ECO:0000259" key="5">
    <source>
        <dbReference type="PROSITE" id="PS51078"/>
    </source>
</evidence>
<feature type="domain" description="HTH iclR-type" evidence="4">
    <location>
        <begin position="31"/>
        <end position="91"/>
    </location>
</feature>
<protein>
    <submittedName>
        <fullName evidence="6">Helix-turn-helix domain-containing protein</fullName>
    </submittedName>
</protein>
<dbReference type="Pfam" id="PF01614">
    <property type="entry name" value="IclR_C"/>
    <property type="match status" value="1"/>
</dbReference>
<comment type="caution">
    <text evidence="6">The sequence shown here is derived from an EMBL/GenBank/DDBJ whole genome shotgun (WGS) entry which is preliminary data.</text>
</comment>
<dbReference type="InterPro" id="IPR014757">
    <property type="entry name" value="Tscrpt_reg_IclR_C"/>
</dbReference>
<dbReference type="PROSITE" id="PS51078">
    <property type="entry name" value="ICLR_ED"/>
    <property type="match status" value="1"/>
</dbReference>
<dbReference type="GO" id="GO:0003677">
    <property type="term" value="F:DNA binding"/>
    <property type="evidence" value="ECO:0007669"/>
    <property type="project" value="UniProtKB-KW"/>
</dbReference>
<organism evidence="6 7">
    <name type="scientific">Nocardiopsis alba</name>
    <dbReference type="NCBI Taxonomy" id="53437"/>
    <lineage>
        <taxon>Bacteria</taxon>
        <taxon>Bacillati</taxon>
        <taxon>Actinomycetota</taxon>
        <taxon>Actinomycetes</taxon>
        <taxon>Streptosporangiales</taxon>
        <taxon>Nocardiopsidaceae</taxon>
        <taxon>Nocardiopsis</taxon>
    </lineage>
</organism>
<keyword evidence="1" id="KW-0805">Transcription regulation</keyword>
<dbReference type="PANTHER" id="PTHR30136">
    <property type="entry name" value="HELIX-TURN-HELIX TRANSCRIPTIONAL REGULATOR, ICLR FAMILY"/>
    <property type="match status" value="1"/>
</dbReference>
<evidence type="ECO:0000256" key="3">
    <source>
        <dbReference type="ARBA" id="ARBA00023163"/>
    </source>
</evidence>
<dbReference type="GO" id="GO:0003700">
    <property type="term" value="F:DNA-binding transcription factor activity"/>
    <property type="evidence" value="ECO:0007669"/>
    <property type="project" value="TreeGrafter"/>
</dbReference>
<evidence type="ECO:0000256" key="2">
    <source>
        <dbReference type="ARBA" id="ARBA00023125"/>
    </source>
</evidence>
<dbReference type="Pfam" id="PF09339">
    <property type="entry name" value="HTH_IclR"/>
    <property type="match status" value="1"/>
</dbReference>
<dbReference type="AlphaFoldDB" id="A0A7K2IN14"/>
<dbReference type="EMBL" id="WWHY01000001">
    <property type="protein sequence ID" value="MYR31353.1"/>
    <property type="molecule type" value="Genomic_DNA"/>
</dbReference>
<dbReference type="Gene3D" id="3.30.450.40">
    <property type="match status" value="1"/>
</dbReference>
<dbReference type="Gene3D" id="1.10.10.10">
    <property type="entry name" value="Winged helix-like DNA-binding domain superfamily/Winged helix DNA-binding domain"/>
    <property type="match status" value="1"/>
</dbReference>
<gene>
    <name evidence="6" type="ORF">GTW20_03505</name>
</gene>
<keyword evidence="2" id="KW-0238">DNA-binding</keyword>
<evidence type="ECO:0000313" key="7">
    <source>
        <dbReference type="Proteomes" id="UP000467124"/>
    </source>
</evidence>
<dbReference type="InterPro" id="IPR036390">
    <property type="entry name" value="WH_DNA-bd_sf"/>
</dbReference>
<reference evidence="6 7" key="1">
    <citation type="journal article" date="2019" name="Nat. Commun.">
        <title>The antimicrobial potential of Streptomyces from insect microbiomes.</title>
        <authorList>
            <person name="Chevrette M.G."/>
            <person name="Carlson C.M."/>
            <person name="Ortega H.E."/>
            <person name="Thomas C."/>
            <person name="Ananiev G.E."/>
            <person name="Barns K.J."/>
            <person name="Book A.J."/>
            <person name="Cagnazzo J."/>
            <person name="Carlos C."/>
            <person name="Flanigan W."/>
            <person name="Grubbs K.J."/>
            <person name="Horn H.A."/>
            <person name="Hoffmann F.M."/>
            <person name="Klassen J.L."/>
            <person name="Knack J.J."/>
            <person name="Lewin G.R."/>
            <person name="McDonald B.R."/>
            <person name="Muller L."/>
            <person name="Melo W.G.P."/>
            <person name="Pinto-Tomas A.A."/>
            <person name="Schmitz A."/>
            <person name="Wendt-Pienkowski E."/>
            <person name="Wildman S."/>
            <person name="Zhao M."/>
            <person name="Zhang F."/>
            <person name="Bugni T.S."/>
            <person name="Andes D.R."/>
            <person name="Pupo M.T."/>
            <person name="Currie C.R."/>
        </authorList>
    </citation>
    <scope>NUCLEOTIDE SEQUENCE [LARGE SCALE GENOMIC DNA]</scope>
    <source>
        <strain evidence="6 7">SID5840</strain>
    </source>
</reference>
<dbReference type="PROSITE" id="PS51077">
    <property type="entry name" value="HTH_ICLR"/>
    <property type="match status" value="1"/>
</dbReference>